<sequence length="131" mass="14025">MPSSLIAALDQALKITGEDVILRRTVGIAPNDMSIDVKCRAKVSTMTTQEIEAGLPASELNVILSPSEINAAQWPGGTLPQLPPFNVDQRVPRAGVTDKILMRGQPPRAITHVDPQIVGGELVRINLRVTG</sequence>
<dbReference type="EMBL" id="JRPN01000024">
    <property type="protein sequence ID" value="KGT75795.1"/>
    <property type="molecule type" value="Genomic_DNA"/>
</dbReference>
<organism evidence="1 2">
    <name type="scientific">Bradyrhizobium japonicum</name>
    <dbReference type="NCBI Taxonomy" id="375"/>
    <lineage>
        <taxon>Bacteria</taxon>
        <taxon>Pseudomonadati</taxon>
        <taxon>Pseudomonadota</taxon>
        <taxon>Alphaproteobacteria</taxon>
        <taxon>Hyphomicrobiales</taxon>
        <taxon>Nitrobacteraceae</taxon>
        <taxon>Bradyrhizobium</taxon>
    </lineage>
</organism>
<dbReference type="Proteomes" id="UP000030377">
    <property type="component" value="Unassembled WGS sequence"/>
</dbReference>
<dbReference type="RefSeq" id="WP_041958532.1">
    <property type="nucleotide sequence ID" value="NZ_JRPN01000024.1"/>
</dbReference>
<protein>
    <submittedName>
        <fullName evidence="1">Uncharacterized protein</fullName>
    </submittedName>
</protein>
<reference evidence="1 2" key="1">
    <citation type="submission" date="2014-09" db="EMBL/GenBank/DDBJ databases">
        <title>Draft genome of Bradyrhizobium japonicum Is-34.</title>
        <authorList>
            <person name="Tsurumaru H."/>
            <person name="Yamakawa T."/>
            <person name="Hashimoto S."/>
            <person name="Okizaki K."/>
            <person name="Kanesaki Y."/>
            <person name="Yoshikawa H."/>
            <person name="Yajima S."/>
        </authorList>
    </citation>
    <scope>NUCLEOTIDE SEQUENCE [LARGE SCALE GENOMIC DNA]</scope>
    <source>
        <strain evidence="1 2">Is-34</strain>
    </source>
</reference>
<dbReference type="AlphaFoldDB" id="A0A0A3XN29"/>
<evidence type="ECO:0000313" key="2">
    <source>
        <dbReference type="Proteomes" id="UP000030377"/>
    </source>
</evidence>
<gene>
    <name evidence="1" type="ORF">MA20_31875</name>
</gene>
<name>A0A0A3XN29_BRAJP</name>
<accession>A0A0A3XN29</accession>
<proteinExistence type="predicted"/>
<comment type="caution">
    <text evidence="1">The sequence shown here is derived from an EMBL/GenBank/DDBJ whole genome shotgun (WGS) entry which is preliminary data.</text>
</comment>
<evidence type="ECO:0000313" key="1">
    <source>
        <dbReference type="EMBL" id="KGT75795.1"/>
    </source>
</evidence>